<keyword evidence="4" id="KW-0297">G-protein coupled receptor</keyword>
<sequence length="313" mass="35923">VATETCGNPNPATNVFAFIYVLLFLLGVPGNTLLFLVLIQGLQRKSGNWVSRLTDPLFVSIVVLDLLFFLFNMPVMFANLIFKDWYLGHLLYIPNHCLSLWISFADFYTMLAISLLRYMAVIHPMSLILISQKHIAVACMFIWAICLLFTTPFWIHYGSVHMEGETYCVNQMAWKQMNLYLKLLGGVAFLFPTMLIIFCYSRIISTLRARRMLSVHTASSLHVNWHAIIIAFVTMVALVAMWLPYWLVIFFIKCNEFLTTVPTYLVYHLTSFLLTQSGLQGYFSPEGLHLSIFRIIQCDAPYLSTCNYLLSNS</sequence>
<keyword evidence="2 8" id="KW-0812">Transmembrane</keyword>
<feature type="transmembrane region" description="Helical" evidence="8">
    <location>
        <begin position="98"/>
        <end position="122"/>
    </location>
</feature>
<evidence type="ECO:0000256" key="6">
    <source>
        <dbReference type="ARBA" id="ARBA00023170"/>
    </source>
</evidence>
<dbReference type="InterPro" id="IPR017452">
    <property type="entry name" value="GPCR_Rhodpsn_7TM"/>
</dbReference>
<dbReference type="GO" id="GO:0019957">
    <property type="term" value="F:C-C chemokine binding"/>
    <property type="evidence" value="ECO:0007669"/>
    <property type="project" value="TreeGrafter"/>
</dbReference>
<evidence type="ECO:0000256" key="2">
    <source>
        <dbReference type="ARBA" id="ARBA00022692"/>
    </source>
</evidence>
<dbReference type="GO" id="GO:0019722">
    <property type="term" value="P:calcium-mediated signaling"/>
    <property type="evidence" value="ECO:0007669"/>
    <property type="project" value="TreeGrafter"/>
</dbReference>
<dbReference type="PANTHER" id="PTHR10489:SF932">
    <property type="entry name" value="G-PROTEIN COUPLED RECEPTORS FAMILY 1 PROFILE DOMAIN-CONTAINING PROTEIN"/>
    <property type="match status" value="1"/>
</dbReference>
<dbReference type="AlphaFoldDB" id="A0A8D0KIK1"/>
<keyword evidence="7" id="KW-0807">Transducer</keyword>
<dbReference type="GO" id="GO:0006955">
    <property type="term" value="P:immune response"/>
    <property type="evidence" value="ECO:0007669"/>
    <property type="project" value="TreeGrafter"/>
</dbReference>
<feature type="domain" description="G-protein coupled receptors family 1 profile" evidence="9">
    <location>
        <begin position="30"/>
        <end position="251"/>
    </location>
</feature>
<evidence type="ECO:0000256" key="4">
    <source>
        <dbReference type="ARBA" id="ARBA00023040"/>
    </source>
</evidence>
<dbReference type="PANTHER" id="PTHR10489">
    <property type="entry name" value="CELL ADHESION MOLECULE"/>
    <property type="match status" value="1"/>
</dbReference>
<feature type="transmembrane region" description="Helical" evidence="8">
    <location>
        <begin position="225"/>
        <end position="252"/>
    </location>
</feature>
<dbReference type="PROSITE" id="PS50262">
    <property type="entry name" value="G_PROTEIN_RECEP_F1_2"/>
    <property type="match status" value="1"/>
</dbReference>
<dbReference type="Proteomes" id="UP000694421">
    <property type="component" value="Unplaced"/>
</dbReference>
<reference evidence="10" key="1">
    <citation type="submission" date="2025-08" db="UniProtKB">
        <authorList>
            <consortium name="Ensembl"/>
        </authorList>
    </citation>
    <scope>IDENTIFICATION</scope>
</reference>
<dbReference type="PRINTS" id="PR00237">
    <property type="entry name" value="GPCRRHODOPSN"/>
</dbReference>
<accession>A0A8D0KIK1</accession>
<protein>
    <recommendedName>
        <fullName evidence="9">G-protein coupled receptors family 1 profile domain-containing protein</fullName>
    </recommendedName>
</protein>
<keyword evidence="6" id="KW-0675">Receptor</keyword>
<dbReference type="Gene3D" id="1.20.1070.10">
    <property type="entry name" value="Rhodopsin 7-helix transmembrane proteins"/>
    <property type="match status" value="1"/>
</dbReference>
<dbReference type="InterPro" id="IPR000276">
    <property type="entry name" value="GPCR_Rhodpsn"/>
</dbReference>
<evidence type="ECO:0000256" key="7">
    <source>
        <dbReference type="ARBA" id="ARBA00023224"/>
    </source>
</evidence>
<dbReference type="OMA" id="ILAYSNC"/>
<dbReference type="Pfam" id="PF00001">
    <property type="entry name" value="7tm_1"/>
    <property type="match status" value="1"/>
</dbReference>
<keyword evidence="5 8" id="KW-0472">Membrane</keyword>
<dbReference type="GO" id="GO:0060326">
    <property type="term" value="P:cell chemotaxis"/>
    <property type="evidence" value="ECO:0007669"/>
    <property type="project" value="TreeGrafter"/>
</dbReference>
<comment type="subcellular location">
    <subcellularLocation>
        <location evidence="1">Membrane</location>
        <topology evidence="1">Multi-pass membrane protein</topology>
    </subcellularLocation>
</comment>
<reference evidence="10" key="2">
    <citation type="submission" date="2025-09" db="UniProtKB">
        <authorList>
            <consortium name="Ensembl"/>
        </authorList>
    </citation>
    <scope>IDENTIFICATION</scope>
</reference>
<evidence type="ECO:0000313" key="11">
    <source>
        <dbReference type="Proteomes" id="UP000694421"/>
    </source>
</evidence>
<evidence type="ECO:0000313" key="10">
    <source>
        <dbReference type="Ensembl" id="ENSSMRP00000023814.1"/>
    </source>
</evidence>
<dbReference type="SUPFAM" id="SSF81321">
    <property type="entry name" value="Family A G protein-coupled receptor-like"/>
    <property type="match status" value="1"/>
</dbReference>
<evidence type="ECO:0000256" key="1">
    <source>
        <dbReference type="ARBA" id="ARBA00004141"/>
    </source>
</evidence>
<evidence type="ECO:0000256" key="5">
    <source>
        <dbReference type="ARBA" id="ARBA00023136"/>
    </source>
</evidence>
<dbReference type="Ensembl" id="ENSSMRT00000027900.1">
    <property type="protein sequence ID" value="ENSSMRP00000023814.1"/>
    <property type="gene ID" value="ENSSMRG00000018475.1"/>
</dbReference>
<dbReference type="GeneTree" id="ENSGT01000000222086"/>
<feature type="transmembrane region" description="Helical" evidence="8">
    <location>
        <begin position="17"/>
        <end position="37"/>
    </location>
</feature>
<dbReference type="InterPro" id="IPR050119">
    <property type="entry name" value="CCR1-9-like"/>
</dbReference>
<keyword evidence="11" id="KW-1185">Reference proteome</keyword>
<feature type="transmembrane region" description="Helical" evidence="8">
    <location>
        <begin position="179"/>
        <end position="204"/>
    </location>
</feature>
<dbReference type="GO" id="GO:0007204">
    <property type="term" value="P:positive regulation of cytosolic calcium ion concentration"/>
    <property type="evidence" value="ECO:0007669"/>
    <property type="project" value="TreeGrafter"/>
</dbReference>
<feature type="transmembrane region" description="Helical" evidence="8">
    <location>
        <begin position="57"/>
        <end position="78"/>
    </location>
</feature>
<proteinExistence type="predicted"/>
<dbReference type="GO" id="GO:0016493">
    <property type="term" value="F:C-C chemokine receptor activity"/>
    <property type="evidence" value="ECO:0007669"/>
    <property type="project" value="TreeGrafter"/>
</dbReference>
<feature type="transmembrane region" description="Helical" evidence="8">
    <location>
        <begin position="134"/>
        <end position="155"/>
    </location>
</feature>
<evidence type="ECO:0000256" key="3">
    <source>
        <dbReference type="ARBA" id="ARBA00022989"/>
    </source>
</evidence>
<evidence type="ECO:0000259" key="9">
    <source>
        <dbReference type="PROSITE" id="PS50262"/>
    </source>
</evidence>
<keyword evidence="3 8" id="KW-1133">Transmembrane helix</keyword>
<evidence type="ECO:0000256" key="8">
    <source>
        <dbReference type="SAM" id="Phobius"/>
    </source>
</evidence>
<dbReference type="GO" id="GO:0009897">
    <property type="term" value="C:external side of plasma membrane"/>
    <property type="evidence" value="ECO:0007669"/>
    <property type="project" value="TreeGrafter"/>
</dbReference>
<organism evidence="10 11">
    <name type="scientific">Salvator merianae</name>
    <name type="common">Argentine black and white tegu</name>
    <name type="synonym">Tupinambis merianae</name>
    <dbReference type="NCBI Taxonomy" id="96440"/>
    <lineage>
        <taxon>Eukaryota</taxon>
        <taxon>Metazoa</taxon>
        <taxon>Chordata</taxon>
        <taxon>Craniata</taxon>
        <taxon>Vertebrata</taxon>
        <taxon>Euteleostomi</taxon>
        <taxon>Lepidosauria</taxon>
        <taxon>Squamata</taxon>
        <taxon>Bifurcata</taxon>
        <taxon>Unidentata</taxon>
        <taxon>Episquamata</taxon>
        <taxon>Laterata</taxon>
        <taxon>Teiioidea</taxon>
        <taxon>Teiidae</taxon>
        <taxon>Salvator</taxon>
    </lineage>
</organism>
<dbReference type="CDD" id="cd00637">
    <property type="entry name" value="7tm_classA_rhodopsin-like"/>
    <property type="match status" value="1"/>
</dbReference>
<name>A0A8D0KIK1_SALMN</name>